<name>A0A2T3ZKF8_TRIA4</name>
<dbReference type="EMBL" id="KZ679257">
    <property type="protein sequence ID" value="PTB45286.1"/>
    <property type="molecule type" value="Genomic_DNA"/>
</dbReference>
<keyword evidence="2" id="KW-1185">Reference proteome</keyword>
<dbReference type="AlphaFoldDB" id="A0A2T3ZKF8"/>
<protein>
    <submittedName>
        <fullName evidence="1">Uncharacterized protein</fullName>
    </submittedName>
</protein>
<gene>
    <name evidence="1" type="ORF">M441DRAFT_313360</name>
</gene>
<accession>A0A2T3ZKF8</accession>
<dbReference type="Proteomes" id="UP000240493">
    <property type="component" value="Unassembled WGS sequence"/>
</dbReference>
<evidence type="ECO:0000313" key="2">
    <source>
        <dbReference type="Proteomes" id="UP000240493"/>
    </source>
</evidence>
<evidence type="ECO:0000313" key="1">
    <source>
        <dbReference type="EMBL" id="PTB45286.1"/>
    </source>
</evidence>
<organism evidence="1 2">
    <name type="scientific">Trichoderma asperellum (strain ATCC 204424 / CBS 433.97 / NBRC 101777)</name>
    <dbReference type="NCBI Taxonomy" id="1042311"/>
    <lineage>
        <taxon>Eukaryota</taxon>
        <taxon>Fungi</taxon>
        <taxon>Dikarya</taxon>
        <taxon>Ascomycota</taxon>
        <taxon>Pezizomycotina</taxon>
        <taxon>Sordariomycetes</taxon>
        <taxon>Hypocreomycetidae</taxon>
        <taxon>Hypocreales</taxon>
        <taxon>Hypocreaceae</taxon>
        <taxon>Trichoderma</taxon>
    </lineage>
</organism>
<sequence>MKSAPKGQVQPLCQIQPCLAQLPYSEAVSQSARGPPCAHAPLRRHRSTGLTFFRSIASHLELFAVLSILSGVGGCVGGGGNLEPKQTGSKTMAVWPLQNWNQSGVGRWRHKRDGREGTICLAAYTVLPTHEAIDAVVGGRNVAATAR</sequence>
<reference evidence="1 2" key="1">
    <citation type="submission" date="2016-07" db="EMBL/GenBank/DDBJ databases">
        <title>Multiple horizontal gene transfer events from other fungi enriched the ability of initially mycotrophic Trichoderma (Ascomycota) to feed on dead plant biomass.</title>
        <authorList>
            <consortium name="DOE Joint Genome Institute"/>
            <person name="Aerts A."/>
            <person name="Atanasova L."/>
            <person name="Chenthamara K."/>
            <person name="Zhang J."/>
            <person name="Grujic M."/>
            <person name="Henrissat B."/>
            <person name="Kuo A."/>
            <person name="Salamov A."/>
            <person name="Lipzen A."/>
            <person name="Labutti K."/>
            <person name="Barry K."/>
            <person name="Miao Y."/>
            <person name="Rahimi M.J."/>
            <person name="Shen Q."/>
            <person name="Grigoriev I.V."/>
            <person name="Kubicek C.P."/>
            <person name="Druzhinina I.S."/>
        </authorList>
    </citation>
    <scope>NUCLEOTIDE SEQUENCE [LARGE SCALE GENOMIC DNA]</scope>
    <source>
        <strain evidence="1 2">CBS 433.97</strain>
    </source>
</reference>
<proteinExistence type="predicted"/>